<feature type="transmembrane region" description="Helical" evidence="13">
    <location>
        <begin position="626"/>
        <end position="646"/>
    </location>
</feature>
<dbReference type="PANTHER" id="PTHR42643">
    <property type="entry name" value="IONOTROPIC RECEPTOR 20A-RELATED"/>
    <property type="match status" value="1"/>
</dbReference>
<organism evidence="19">
    <name type="scientific">Echinostoma caproni</name>
    <dbReference type="NCBI Taxonomy" id="27848"/>
    <lineage>
        <taxon>Eukaryota</taxon>
        <taxon>Metazoa</taxon>
        <taxon>Spiralia</taxon>
        <taxon>Lophotrochozoa</taxon>
        <taxon>Platyhelminthes</taxon>
        <taxon>Trematoda</taxon>
        <taxon>Digenea</taxon>
        <taxon>Plagiorchiida</taxon>
        <taxon>Echinostomata</taxon>
        <taxon>Echinostomatoidea</taxon>
        <taxon>Echinostomatidae</taxon>
        <taxon>Echinostoma</taxon>
    </lineage>
</organism>
<evidence type="ECO:0000259" key="16">
    <source>
        <dbReference type="SMART" id="SM00918"/>
    </source>
</evidence>
<gene>
    <name evidence="17" type="ORF">ECPE_LOCUS2949</name>
</gene>
<keyword evidence="9" id="KW-0325">Glycoprotein</keyword>
<evidence type="ECO:0000256" key="3">
    <source>
        <dbReference type="ARBA" id="ARBA00022475"/>
    </source>
</evidence>
<keyword evidence="10" id="KW-1071">Ligand-gated ion channel</keyword>
<reference evidence="17 18" key="2">
    <citation type="submission" date="2018-11" db="EMBL/GenBank/DDBJ databases">
        <authorList>
            <consortium name="Pathogen Informatics"/>
        </authorList>
    </citation>
    <scope>NUCLEOTIDE SEQUENCE [LARGE SCALE GENOMIC DNA]</scope>
    <source>
        <strain evidence="17 18">Egypt</strain>
    </source>
</reference>
<dbReference type="InterPro" id="IPR052192">
    <property type="entry name" value="Insect_Ionotropic_Sensory_Rcpt"/>
</dbReference>
<dbReference type="PANTHER" id="PTHR42643:SF24">
    <property type="entry name" value="IONOTROPIC RECEPTOR 60A"/>
    <property type="match status" value="1"/>
</dbReference>
<evidence type="ECO:0000256" key="7">
    <source>
        <dbReference type="ARBA" id="ARBA00023136"/>
    </source>
</evidence>
<feature type="domain" description="Ionotropic glutamate receptor L-glutamate and glycine-binding" evidence="16">
    <location>
        <begin position="1257"/>
        <end position="1320"/>
    </location>
</feature>
<feature type="region of interest" description="Disordered" evidence="12">
    <location>
        <begin position="1680"/>
        <end position="1715"/>
    </location>
</feature>
<reference evidence="19" key="1">
    <citation type="submission" date="2016-06" db="UniProtKB">
        <authorList>
            <consortium name="WormBaseParasite"/>
        </authorList>
    </citation>
    <scope>IDENTIFICATION</scope>
</reference>
<feature type="chain" id="PRO_5043137862" evidence="14">
    <location>
        <begin position="31"/>
        <end position="1715"/>
    </location>
</feature>
<dbReference type="Proteomes" id="UP000272942">
    <property type="component" value="Unassembled WGS sequence"/>
</dbReference>
<keyword evidence="8" id="KW-0675">Receptor</keyword>
<keyword evidence="2" id="KW-0813">Transport</keyword>
<dbReference type="SMART" id="SM00918">
    <property type="entry name" value="Lig_chan-Glu_bd"/>
    <property type="match status" value="2"/>
</dbReference>
<keyword evidence="6" id="KW-0406">Ion transport</keyword>
<evidence type="ECO:0000256" key="10">
    <source>
        <dbReference type="ARBA" id="ARBA00023286"/>
    </source>
</evidence>
<dbReference type="OrthoDB" id="5984008at2759"/>
<evidence type="ECO:0000256" key="4">
    <source>
        <dbReference type="ARBA" id="ARBA00022692"/>
    </source>
</evidence>
<name>A0A183A7L4_9TREM</name>
<dbReference type="GO" id="GO:0015276">
    <property type="term" value="F:ligand-gated monoatomic ion channel activity"/>
    <property type="evidence" value="ECO:0007669"/>
    <property type="project" value="InterPro"/>
</dbReference>
<evidence type="ECO:0000256" key="6">
    <source>
        <dbReference type="ARBA" id="ARBA00023065"/>
    </source>
</evidence>
<dbReference type="Pfam" id="PF00060">
    <property type="entry name" value="Lig_chan"/>
    <property type="match status" value="2"/>
</dbReference>
<evidence type="ECO:0000256" key="14">
    <source>
        <dbReference type="SAM" id="SignalP"/>
    </source>
</evidence>
<feature type="domain" description="Ionotropic glutamate receptor C-terminal" evidence="15">
    <location>
        <begin position="1247"/>
        <end position="1611"/>
    </location>
</feature>
<evidence type="ECO:0000256" key="12">
    <source>
        <dbReference type="SAM" id="MobiDB-lite"/>
    </source>
</evidence>
<keyword evidence="14" id="KW-0732">Signal</keyword>
<keyword evidence="3" id="KW-1003">Cell membrane</keyword>
<feature type="domain" description="Ionotropic glutamate receptor L-glutamate and glycine-binding" evidence="16">
    <location>
        <begin position="470"/>
        <end position="533"/>
    </location>
</feature>
<dbReference type="SUPFAM" id="SSF53850">
    <property type="entry name" value="Periplasmic binding protein-like II"/>
    <property type="match status" value="2"/>
</dbReference>
<feature type="transmembrane region" description="Helical" evidence="13">
    <location>
        <begin position="1633"/>
        <end position="1660"/>
    </location>
</feature>
<keyword evidence="4 13" id="KW-0812">Transmembrane</keyword>
<evidence type="ECO:0000256" key="9">
    <source>
        <dbReference type="ARBA" id="ARBA00023180"/>
    </source>
</evidence>
<dbReference type="SMART" id="SM00079">
    <property type="entry name" value="PBPe"/>
    <property type="match status" value="1"/>
</dbReference>
<dbReference type="WBParaSite" id="ECPE_0000295201-mRNA-1">
    <property type="protein sequence ID" value="ECPE_0000295201-mRNA-1"/>
    <property type="gene ID" value="ECPE_0000295201"/>
</dbReference>
<protein>
    <submittedName>
        <fullName evidence="19">Lig_chan-Glu_bd domain-containing protein</fullName>
    </submittedName>
</protein>
<keyword evidence="18" id="KW-1185">Reference proteome</keyword>
<keyword evidence="5 13" id="KW-1133">Transmembrane helix</keyword>
<evidence type="ECO:0000256" key="1">
    <source>
        <dbReference type="ARBA" id="ARBA00004651"/>
    </source>
</evidence>
<comment type="subcellular location">
    <subcellularLocation>
        <location evidence="1">Cell membrane</location>
        <topology evidence="1">Multi-pass membrane protein</topology>
    </subcellularLocation>
</comment>
<feature type="transmembrane region" description="Helical" evidence="13">
    <location>
        <begin position="1374"/>
        <end position="1393"/>
    </location>
</feature>
<feature type="transmembrane region" description="Helical" evidence="13">
    <location>
        <begin position="1444"/>
        <end position="1462"/>
    </location>
</feature>
<evidence type="ECO:0000256" key="11">
    <source>
        <dbReference type="ARBA" id="ARBA00023303"/>
    </source>
</evidence>
<keyword evidence="11" id="KW-0407">Ion channel</keyword>
<dbReference type="Pfam" id="PF10613">
    <property type="entry name" value="Lig_chan-Glu_bd"/>
    <property type="match status" value="2"/>
</dbReference>
<feature type="compositionally biased region" description="Acidic residues" evidence="12">
    <location>
        <begin position="1695"/>
        <end position="1715"/>
    </location>
</feature>
<dbReference type="InterPro" id="IPR001320">
    <property type="entry name" value="Iontro_rcpt_C"/>
</dbReference>
<evidence type="ECO:0000256" key="8">
    <source>
        <dbReference type="ARBA" id="ARBA00023170"/>
    </source>
</evidence>
<evidence type="ECO:0000256" key="2">
    <source>
        <dbReference type="ARBA" id="ARBA00022448"/>
    </source>
</evidence>
<evidence type="ECO:0000313" key="17">
    <source>
        <dbReference type="EMBL" id="VDP67911.1"/>
    </source>
</evidence>
<accession>A0A183A7L4</accession>
<dbReference type="Gene3D" id="3.40.190.10">
    <property type="entry name" value="Periplasmic binding protein-like II"/>
    <property type="match status" value="2"/>
</dbReference>
<feature type="signal peptide" evidence="14">
    <location>
        <begin position="1"/>
        <end position="30"/>
    </location>
</feature>
<feature type="transmembrane region" description="Helical" evidence="13">
    <location>
        <begin position="695"/>
        <end position="711"/>
    </location>
</feature>
<evidence type="ECO:0000313" key="19">
    <source>
        <dbReference type="WBParaSite" id="ECPE_0000295201-mRNA-1"/>
    </source>
</evidence>
<evidence type="ECO:0000259" key="15">
    <source>
        <dbReference type="SMART" id="SM00079"/>
    </source>
</evidence>
<keyword evidence="7 13" id="KW-0472">Membrane</keyword>
<dbReference type="GO" id="GO:0005886">
    <property type="term" value="C:plasma membrane"/>
    <property type="evidence" value="ECO:0007669"/>
    <property type="project" value="UniProtKB-SubCell"/>
</dbReference>
<dbReference type="GO" id="GO:0050906">
    <property type="term" value="P:detection of stimulus involved in sensory perception"/>
    <property type="evidence" value="ECO:0007669"/>
    <property type="project" value="UniProtKB-ARBA"/>
</dbReference>
<evidence type="ECO:0000256" key="13">
    <source>
        <dbReference type="SAM" id="Phobius"/>
    </source>
</evidence>
<proteinExistence type="predicted"/>
<dbReference type="Gene3D" id="1.10.287.70">
    <property type="match status" value="2"/>
</dbReference>
<dbReference type="EMBL" id="UZAN01039975">
    <property type="protein sequence ID" value="VDP67911.1"/>
    <property type="molecule type" value="Genomic_DNA"/>
</dbReference>
<evidence type="ECO:0000256" key="5">
    <source>
        <dbReference type="ARBA" id="ARBA00022989"/>
    </source>
</evidence>
<dbReference type="InterPro" id="IPR019594">
    <property type="entry name" value="Glu/Gly-bd"/>
</dbReference>
<evidence type="ECO:0000313" key="18">
    <source>
        <dbReference type="Proteomes" id="UP000272942"/>
    </source>
</evidence>
<sequence length="1715" mass="194484">MVEHHENIMQGASLGTWLFLLAFCTQQSETKELLVGIIYDEHFDNSIFPLESALQNISRVLPRLTLKIMMSQSGKVAPKLTFLVRPYGLNEVCKMMSSNVRLIISLTSCVVARLIEVTTSKHRLIHVAIAQPMCPDIDWDEKGNETTTIWIQPRPDYVALMLKKLAQMEKPHRGIILTNGPTSTPARMLLALSQSALGGRYSQDIYPSKVYSLNRGRDRTIYPTLPGTPSLDTVLFELGGNHTCGEVTTYAYIFTAEPHIQHELNTIAQHERLFMKHVWIFAERLEMPVAKVIKALPANITQYINMGFIRYTPYLNDEDWTMALQWLPQDIREKHRIDLLDIPERVLWIMKSVFIFIWARLINEHHDDVKPLDCYKAPHNIYDRGVITRNWMKEVFESSFDSYKFYSLQVLENGTKQFRATADLSTTGKLTLTPLGDRILQKTIISGLFANQFHGFPDREIRAGVIEEEPLVIGGTRLTDGVLVNATGMIIDMLDILSEKFSFRYKVVLSSDGLFGTQEENKSWSGLIGDLIDKSIANIVHPLMLQGPSIDRMTAALVTTVEKMTTFECLTFQRIDLIATPLTVTEERSKVIHFLTSFMDDSVGILVSPSTSNSGMFLVVRPFSPGVWILLIVSSFVAGSVAFMFWRFNLMTRERSNQTHVDRPSQSLSDIIWNYIQCFLFRSAERIPTINSGRIVLMLFWTLIILMHSFWQADITAHLTKEVVQVPINTLEELAAHKKMQPLLIRGTAIYSMFQHAAPGTPYQRIFEKYLAHGRQAWNMSAAIDLLFGDPQLALVGDVHLLRHAVNNHCGRLVLSDRYEWHSNLGFATLPKVSFSPPLTKYMNYYLVLLLSGFIGGVICQEVDMIRVGVIYDEYFDKDQFDLEVALNSYLPIMSYVLEQSFTNGSSYESPEWVLTVRKFSLEEVCSLIELGARMIASLTSCSVAQYIDSITSRHHILHFAIPRPMCLERPSVPNGDIMHTIWYQPDTQNLANALYQINEFENAGRGLILSNGQSSLPKILLEMSSEAISLGRKFKPIYVTQDFATVDDEKSGFPGTSTDRISLDSILNALADTTGTSSGAPSLSHVIVMAPRSGVLEVLDKLVLYSSVAKKYMWIFGEPIDIPIKTMLKLLSAHPIKTMNVAFFRYLPILHQEDCNDDSMNKLLRDTAIHFGSCDYSPLPLGILHRWSALAFYALETDTQNTTRFVNTAHYADGQISLTTDGAIVAEQALVSGLFPNRFRNFTNNMLTVGMVLIPPFVMDYEISTYGYVTKARGMMIDLLDILAQRFYFRYRIYPARDGHFGEFSLRGEWTGLIGDLQAKRIDLAASCLLQNKKRDELGAFLGHVLDGRIAILVAKPTTEGKLFQVFQIYQPYVLAMFLFTALVTTGLIYVYDRFSPYSSRNQTPPEEPISEYSYFIESLWNIFKCSFGRSMLQCPINPSSRAMCLVYWTIVTLLFIAWQADITSYLTRTNYKPPVQSLAELAADTTLKPLIIRGTGIKEFFEESNTQPVYQEVLRRIIDDNLIVPNTSVAISKVLDDSSYVVVGDYETLRYAQLSYCKKLLVVNTGVSMGQQSLMALKDVDWVKPFSTYLGQLKENGIIDALSKRWWDLNSVCTVGALNYRSLDLQALEELFILLSAFIGMAVLFLCLEWLWSGVIWVQIKRRLEKKAARRARLERRMRRANASEGEKQQQPNDDDEAIDLDDSESSGLEDLE</sequence>